<dbReference type="PANTHER" id="PTHR43877:SF1">
    <property type="entry name" value="ACETYLTRANSFERASE"/>
    <property type="match status" value="1"/>
</dbReference>
<keyword evidence="2" id="KW-0012">Acyltransferase</keyword>
<comment type="caution">
    <text evidence="4">The sequence shown here is derived from an EMBL/GenBank/DDBJ whole genome shotgun (WGS) entry which is preliminary data.</text>
</comment>
<feature type="domain" description="N-acetyltransferase" evidence="3">
    <location>
        <begin position="6"/>
        <end position="190"/>
    </location>
</feature>
<evidence type="ECO:0000256" key="1">
    <source>
        <dbReference type="ARBA" id="ARBA00022679"/>
    </source>
</evidence>
<dbReference type="Proteomes" id="UP000749040">
    <property type="component" value="Unassembled WGS sequence"/>
</dbReference>
<organism evidence="4 5">
    <name type="scientific">Actinacidiphila acididurans</name>
    <dbReference type="NCBI Taxonomy" id="2784346"/>
    <lineage>
        <taxon>Bacteria</taxon>
        <taxon>Bacillati</taxon>
        <taxon>Actinomycetota</taxon>
        <taxon>Actinomycetes</taxon>
        <taxon>Kitasatosporales</taxon>
        <taxon>Streptomycetaceae</taxon>
        <taxon>Actinacidiphila</taxon>
    </lineage>
</organism>
<evidence type="ECO:0000313" key="5">
    <source>
        <dbReference type="Proteomes" id="UP000749040"/>
    </source>
</evidence>
<protein>
    <submittedName>
        <fullName evidence="4">GNAT family N-acetyltransferase</fullName>
    </submittedName>
</protein>
<accession>A0ABS2TPZ5</accession>
<dbReference type="InterPro" id="IPR000182">
    <property type="entry name" value="GNAT_dom"/>
</dbReference>
<evidence type="ECO:0000259" key="3">
    <source>
        <dbReference type="PROSITE" id="PS51186"/>
    </source>
</evidence>
<keyword evidence="1" id="KW-0808">Transferase</keyword>
<dbReference type="RefSeq" id="WP_205357281.1">
    <property type="nucleotide sequence ID" value="NZ_JADKYB010000006.1"/>
</dbReference>
<dbReference type="Gene3D" id="3.40.630.30">
    <property type="match status" value="1"/>
</dbReference>
<reference evidence="4 5" key="1">
    <citation type="submission" date="2021-01" db="EMBL/GenBank/DDBJ databases">
        <title>Streptomyces acididurans sp. nov., isolated from a peat swamp forest soil.</title>
        <authorList>
            <person name="Chantavorakit T."/>
            <person name="Duangmal K."/>
        </authorList>
    </citation>
    <scope>NUCLEOTIDE SEQUENCE [LARGE SCALE GENOMIC DNA]</scope>
    <source>
        <strain evidence="4 5">KK5PA1</strain>
    </source>
</reference>
<dbReference type="InterPro" id="IPR050832">
    <property type="entry name" value="Bact_Acetyltransf"/>
</dbReference>
<dbReference type="SUPFAM" id="SSF55729">
    <property type="entry name" value="Acyl-CoA N-acyltransferases (Nat)"/>
    <property type="match status" value="2"/>
</dbReference>
<evidence type="ECO:0000313" key="4">
    <source>
        <dbReference type="EMBL" id="MBM9505409.1"/>
    </source>
</evidence>
<sequence>MPANPTPLNAPTAEDFRAWHRVQCAALAHDRPGEPVPSQAALTARLTTAGAGSRMVLWLVRGPGEEAVATATLRLFEDPGRSHLAEVDVTVHPAHRRLGTGSRLLSTLTEAAAGAGCRSMVAEVMAGTPGEGFLATREFVPVLRLTWQLLTLEEVPDRIRKLPDVAHHGYRLAFWEGEVPGHLADSFARAHASMADMPTGDMDTGELDWDPERVRQAARVVAARGERLLTVAALSEADHSVAGFTELVLPADRSPRAQQYGTAVLPVHRGHGLGLWVKSEMLRRVRDHFPSITHIQTDNADDNRHMLAVNTALGFRPLRRTVEYQLRLAEG</sequence>
<gene>
    <name evidence="4" type="ORF">ITX44_12790</name>
</gene>
<proteinExistence type="predicted"/>
<keyword evidence="5" id="KW-1185">Reference proteome</keyword>
<dbReference type="PANTHER" id="PTHR43877">
    <property type="entry name" value="AMINOALKYLPHOSPHONATE N-ACETYLTRANSFERASE-RELATED-RELATED"/>
    <property type="match status" value="1"/>
</dbReference>
<dbReference type="InterPro" id="IPR016181">
    <property type="entry name" value="Acyl_CoA_acyltransferase"/>
</dbReference>
<evidence type="ECO:0000256" key="2">
    <source>
        <dbReference type="ARBA" id="ARBA00023315"/>
    </source>
</evidence>
<dbReference type="Pfam" id="PF00583">
    <property type="entry name" value="Acetyltransf_1"/>
    <property type="match status" value="1"/>
</dbReference>
<dbReference type="EMBL" id="JADKYB010000006">
    <property type="protein sequence ID" value="MBM9505409.1"/>
    <property type="molecule type" value="Genomic_DNA"/>
</dbReference>
<name>A0ABS2TPZ5_9ACTN</name>
<dbReference type="PROSITE" id="PS51186">
    <property type="entry name" value="GNAT"/>
    <property type="match status" value="1"/>
</dbReference>
<dbReference type="CDD" id="cd04301">
    <property type="entry name" value="NAT_SF"/>
    <property type="match status" value="1"/>
</dbReference>